<accession>A0A8H3FY66</accession>
<organism evidence="1 2">
    <name type="scientific">Alectoria fallacina</name>
    <dbReference type="NCBI Taxonomy" id="1903189"/>
    <lineage>
        <taxon>Eukaryota</taxon>
        <taxon>Fungi</taxon>
        <taxon>Dikarya</taxon>
        <taxon>Ascomycota</taxon>
        <taxon>Pezizomycotina</taxon>
        <taxon>Lecanoromycetes</taxon>
        <taxon>OSLEUM clade</taxon>
        <taxon>Lecanoromycetidae</taxon>
        <taxon>Lecanorales</taxon>
        <taxon>Lecanorineae</taxon>
        <taxon>Parmeliaceae</taxon>
        <taxon>Alectoria</taxon>
    </lineage>
</organism>
<dbReference type="AlphaFoldDB" id="A0A8H3FY66"/>
<sequence length="360" mass="40565">MSASYLDLDAKVREIVNSCRSVNILHPVVTELWLSPEFKRIFWNSLYQDLHVICQRSQVFAHGEITAVQKAFAVLMEKKEDHIRAVNFYVDEILGLKYVSGTDGATTLNAMIQTRHSILGLQIYGGKPIQSSTRGTRALASSNQSVLSNNKPVSEALFVSDGSEWSQNSDLPRIGGERAEEIIGVDMSRDLASRSNHCDEQLKRLFIVYHKARKDFDSTPTKTLERTKSAKFLRDTTENCLAYIAAKQTRPGGGSESEVTRNGKMLDELRATLEETIAIAEQGSGGKKRRFDENWENVPQEPAKMRGPITRRRSNLPHQLYPASTGQSVRHVFGDGHKPHAERKAFSGRVWGDRYRPTYR</sequence>
<dbReference type="EMBL" id="CAJPDR010000271">
    <property type="protein sequence ID" value="CAF9929631.1"/>
    <property type="molecule type" value="Genomic_DNA"/>
</dbReference>
<gene>
    <name evidence="1" type="ORF">ALECFALPRED_004416</name>
</gene>
<proteinExistence type="predicted"/>
<dbReference type="Proteomes" id="UP000664203">
    <property type="component" value="Unassembled WGS sequence"/>
</dbReference>
<protein>
    <submittedName>
        <fullName evidence="1">Uncharacterized protein</fullName>
    </submittedName>
</protein>
<name>A0A8H3FY66_9LECA</name>
<dbReference type="OrthoDB" id="5296805at2759"/>
<reference evidence="1" key="1">
    <citation type="submission" date="2021-03" db="EMBL/GenBank/DDBJ databases">
        <authorList>
            <person name="Tagirdzhanova G."/>
        </authorList>
    </citation>
    <scope>NUCLEOTIDE SEQUENCE</scope>
</reference>
<comment type="caution">
    <text evidence="1">The sequence shown here is derived from an EMBL/GenBank/DDBJ whole genome shotgun (WGS) entry which is preliminary data.</text>
</comment>
<evidence type="ECO:0000313" key="1">
    <source>
        <dbReference type="EMBL" id="CAF9929631.1"/>
    </source>
</evidence>
<keyword evidence="2" id="KW-1185">Reference proteome</keyword>
<evidence type="ECO:0000313" key="2">
    <source>
        <dbReference type="Proteomes" id="UP000664203"/>
    </source>
</evidence>